<accession>A0ABQ4I2Z9</accession>
<organism evidence="1 2">
    <name type="scientific">Micromonospora andamanensis</name>
    <dbReference type="NCBI Taxonomy" id="1287068"/>
    <lineage>
        <taxon>Bacteria</taxon>
        <taxon>Bacillati</taxon>
        <taxon>Actinomycetota</taxon>
        <taxon>Actinomycetes</taxon>
        <taxon>Micromonosporales</taxon>
        <taxon>Micromonosporaceae</taxon>
        <taxon>Micromonospora</taxon>
    </lineage>
</organism>
<protein>
    <submittedName>
        <fullName evidence="1">Uncharacterized protein</fullName>
    </submittedName>
</protein>
<dbReference type="EMBL" id="BOOZ01000048">
    <property type="protein sequence ID" value="GIJ12258.1"/>
    <property type="molecule type" value="Genomic_DNA"/>
</dbReference>
<name>A0ABQ4I2Z9_9ACTN</name>
<evidence type="ECO:0000313" key="1">
    <source>
        <dbReference type="EMBL" id="GIJ12258.1"/>
    </source>
</evidence>
<dbReference type="Proteomes" id="UP000647017">
    <property type="component" value="Unassembled WGS sequence"/>
</dbReference>
<comment type="caution">
    <text evidence="1">The sequence shown here is derived from an EMBL/GenBank/DDBJ whole genome shotgun (WGS) entry which is preliminary data.</text>
</comment>
<proteinExistence type="predicted"/>
<gene>
    <name evidence="1" type="ORF">Van01_54720</name>
</gene>
<reference evidence="1 2" key="1">
    <citation type="submission" date="2021-01" db="EMBL/GenBank/DDBJ databases">
        <title>Whole genome shotgun sequence of Verrucosispora andamanensis NBRC 109075.</title>
        <authorList>
            <person name="Komaki H."/>
            <person name="Tamura T."/>
        </authorList>
    </citation>
    <scope>NUCLEOTIDE SEQUENCE [LARGE SCALE GENOMIC DNA]</scope>
    <source>
        <strain evidence="1 2">NBRC 109075</strain>
    </source>
</reference>
<evidence type="ECO:0000313" key="2">
    <source>
        <dbReference type="Proteomes" id="UP000647017"/>
    </source>
</evidence>
<sequence length="84" mass="9276">MSKVSDIGAPWVHWSCRSATTHLEQSMCVPRDQAPRLDISRRLSDGGGRPKLASVVRFRVEVMLGLLGSGLAERTLSLLTSRRD</sequence>
<keyword evidence="2" id="KW-1185">Reference proteome</keyword>